<evidence type="ECO:0000256" key="4">
    <source>
        <dbReference type="ARBA" id="ARBA00038054"/>
    </source>
</evidence>
<sequence length="216" mass="23902">MKKILHFDKNAIDGMEKRFRANFINSVTGYKSANLLGTIDKQGITNLAVFSSITHLGSHPALIGFVTRPTVVPRHTYANIKNTGVFTVNHIHAGIIEAAHQTSARYNPEISEFDATGLTTEFIKESKAPFVKEAHIKIACRYVNEYPIQENGTLLVIGAIEDIYLPEDIHAEDGWIDLGKTRGVTINGLDSYAEPQLLDRLQYAKPGVPTTSILKK</sequence>
<dbReference type="EC" id="1.5.1.-" evidence="6"/>
<evidence type="ECO:0000313" key="6">
    <source>
        <dbReference type="EMBL" id="MFC4635969.1"/>
    </source>
</evidence>
<dbReference type="PANTHER" id="PTHR33798:SF5">
    <property type="entry name" value="FLAVIN REDUCTASE LIKE DOMAIN-CONTAINING PROTEIN"/>
    <property type="match status" value="1"/>
</dbReference>
<dbReference type="InterPro" id="IPR012349">
    <property type="entry name" value="Split_barrel_FMN-bd"/>
</dbReference>
<dbReference type="SUPFAM" id="SSF50475">
    <property type="entry name" value="FMN-binding split barrel"/>
    <property type="match status" value="1"/>
</dbReference>
<comment type="similarity">
    <text evidence="4">Belongs to the flavoredoxin family.</text>
</comment>
<evidence type="ECO:0000313" key="7">
    <source>
        <dbReference type="Proteomes" id="UP001596043"/>
    </source>
</evidence>
<keyword evidence="3" id="KW-0288">FMN</keyword>
<accession>A0ABV9I0Y1</accession>
<comment type="caution">
    <text evidence="6">The sequence shown here is derived from an EMBL/GenBank/DDBJ whole genome shotgun (WGS) entry which is preliminary data.</text>
</comment>
<dbReference type="Gene3D" id="2.30.110.10">
    <property type="entry name" value="Electron Transport, Fmn-binding Protein, Chain A"/>
    <property type="match status" value="1"/>
</dbReference>
<gene>
    <name evidence="6" type="ORF">ACFO3O_18805</name>
</gene>
<reference evidence="7" key="1">
    <citation type="journal article" date="2019" name="Int. J. Syst. Evol. Microbiol.">
        <title>The Global Catalogue of Microorganisms (GCM) 10K type strain sequencing project: providing services to taxonomists for standard genome sequencing and annotation.</title>
        <authorList>
            <consortium name="The Broad Institute Genomics Platform"/>
            <consortium name="The Broad Institute Genome Sequencing Center for Infectious Disease"/>
            <person name="Wu L."/>
            <person name="Ma J."/>
        </authorList>
    </citation>
    <scope>NUCLEOTIDE SEQUENCE [LARGE SCALE GENOMIC DNA]</scope>
    <source>
        <strain evidence="7">YJ-61-S</strain>
    </source>
</reference>
<dbReference type="Proteomes" id="UP001596043">
    <property type="component" value="Unassembled WGS sequence"/>
</dbReference>
<dbReference type="RefSeq" id="WP_379981711.1">
    <property type="nucleotide sequence ID" value="NZ_JBHSFV010000013.1"/>
</dbReference>
<organism evidence="6 7">
    <name type="scientific">Dokdonia ponticola</name>
    <dbReference type="NCBI Taxonomy" id="2041041"/>
    <lineage>
        <taxon>Bacteria</taxon>
        <taxon>Pseudomonadati</taxon>
        <taxon>Bacteroidota</taxon>
        <taxon>Flavobacteriia</taxon>
        <taxon>Flavobacteriales</taxon>
        <taxon>Flavobacteriaceae</taxon>
        <taxon>Dokdonia</taxon>
    </lineage>
</organism>
<dbReference type="EMBL" id="JBHSFV010000013">
    <property type="protein sequence ID" value="MFC4635969.1"/>
    <property type="molecule type" value="Genomic_DNA"/>
</dbReference>
<evidence type="ECO:0000259" key="5">
    <source>
        <dbReference type="Pfam" id="PF01613"/>
    </source>
</evidence>
<evidence type="ECO:0000256" key="3">
    <source>
        <dbReference type="ARBA" id="ARBA00022643"/>
    </source>
</evidence>
<keyword evidence="6" id="KW-0560">Oxidoreductase</keyword>
<keyword evidence="2" id="KW-0285">Flavoprotein</keyword>
<protein>
    <submittedName>
        <fullName evidence="6">Flavin reductase family protein</fullName>
        <ecNumber evidence="6">1.5.1.-</ecNumber>
    </submittedName>
</protein>
<dbReference type="Pfam" id="PF01613">
    <property type="entry name" value="Flavin_Reduct"/>
    <property type="match status" value="1"/>
</dbReference>
<feature type="domain" description="Flavin reductase like" evidence="5">
    <location>
        <begin position="36"/>
        <end position="171"/>
    </location>
</feature>
<evidence type="ECO:0000256" key="1">
    <source>
        <dbReference type="ARBA" id="ARBA00001917"/>
    </source>
</evidence>
<comment type="cofactor">
    <cofactor evidence="1">
        <name>FMN</name>
        <dbReference type="ChEBI" id="CHEBI:58210"/>
    </cofactor>
</comment>
<evidence type="ECO:0000256" key="2">
    <source>
        <dbReference type="ARBA" id="ARBA00022630"/>
    </source>
</evidence>
<dbReference type="PANTHER" id="PTHR33798">
    <property type="entry name" value="FLAVOPROTEIN OXYGENASE"/>
    <property type="match status" value="1"/>
</dbReference>
<name>A0ABV9I0Y1_9FLAO</name>
<dbReference type="GO" id="GO:0016491">
    <property type="term" value="F:oxidoreductase activity"/>
    <property type="evidence" value="ECO:0007669"/>
    <property type="project" value="UniProtKB-KW"/>
</dbReference>
<proteinExistence type="inferred from homology"/>
<keyword evidence="7" id="KW-1185">Reference proteome</keyword>
<dbReference type="InterPro" id="IPR002563">
    <property type="entry name" value="Flavin_Rdtase-like_dom"/>
</dbReference>